<sequence>MTTREGVLSLAEAVLLRRGQLGLSQADVAAAGGPSDTTQSKIEQGVAAKVGRQTLAKYDTALQWGTGTAAAFLARDTESPVYRRARNEIFHGVGAQAALPELEPTRAMTFEDARRENLDLTLPSEPGHAALRPTGGYRLLDMNLTLMESWLDTIGSAESDVEVMVATTLLKNVDVMLDAIATSANAVVGSEFEDIQRRLRRASEQHATQRLRLGLPIRVSTGDPRSRAEGTLAAMRATDPDDTDQVDWFEGRYNDPTLKPGRLTLHATPADRADADTASPADGGFDLTVPEPPPIESDGPDRWPNGEPVYDEHWEQWKAWRDAGAPDGAWEAFRASERQQAYDLAARFIEGPTDAERLHAAQDDAATTPDADGPEDGA</sequence>
<dbReference type="InterPro" id="IPR010982">
    <property type="entry name" value="Lambda_DNA-bd_dom_sf"/>
</dbReference>
<organism evidence="2 3">
    <name type="scientific">Tsukamurella conjunctivitidis</name>
    <dbReference type="NCBI Taxonomy" id="2592068"/>
    <lineage>
        <taxon>Bacteria</taxon>
        <taxon>Bacillati</taxon>
        <taxon>Actinomycetota</taxon>
        <taxon>Actinomycetes</taxon>
        <taxon>Mycobacteriales</taxon>
        <taxon>Tsukamurellaceae</taxon>
        <taxon>Tsukamurella</taxon>
    </lineage>
</organism>
<dbReference type="OrthoDB" id="4556508at2"/>
<evidence type="ECO:0000313" key="3">
    <source>
        <dbReference type="Proteomes" id="UP000319375"/>
    </source>
</evidence>
<proteinExistence type="predicted"/>
<dbReference type="GO" id="GO:0003677">
    <property type="term" value="F:DNA binding"/>
    <property type="evidence" value="ECO:0007669"/>
    <property type="project" value="InterPro"/>
</dbReference>
<name>A0A5C5S497_9ACTN</name>
<dbReference type="RefSeq" id="WP_146486272.1">
    <property type="nucleotide sequence ID" value="NZ_VIGX01000002.1"/>
</dbReference>
<dbReference type="AlphaFoldDB" id="A0A5C5S497"/>
<protein>
    <submittedName>
        <fullName evidence="2">Helix-turn-helix transcriptional regulator</fullName>
    </submittedName>
</protein>
<reference evidence="2 3" key="1">
    <citation type="submission" date="2019-06" db="EMBL/GenBank/DDBJ databases">
        <title>Tsukamurella conjunctivitidis sp. nov., Tsukamurella assacharolytica sp. nov. and Tsukamurella sputae sp. nov. isolated from patients with conjunctivitis, bacteraemia (lymphoma) and respiratory infection (sputum) in Hong Kong.</title>
        <authorList>
            <person name="Teng J.L.L."/>
            <person name="Lee H.H."/>
            <person name="Fong J.Y.H."/>
            <person name="Fok K.M.N."/>
            <person name="Lau S.K.P."/>
            <person name="Woo P.C.Y."/>
        </authorList>
    </citation>
    <scope>NUCLEOTIDE SEQUENCE [LARGE SCALE GENOMIC DNA]</scope>
    <source>
        <strain evidence="2 3">HKU72</strain>
    </source>
</reference>
<keyword evidence="3" id="KW-1185">Reference proteome</keyword>
<dbReference type="SUPFAM" id="SSF47413">
    <property type="entry name" value="lambda repressor-like DNA-binding domains"/>
    <property type="match status" value="1"/>
</dbReference>
<dbReference type="EMBL" id="VIGX01000002">
    <property type="protein sequence ID" value="TWS30247.1"/>
    <property type="molecule type" value="Genomic_DNA"/>
</dbReference>
<evidence type="ECO:0000313" key="2">
    <source>
        <dbReference type="EMBL" id="TWS30247.1"/>
    </source>
</evidence>
<evidence type="ECO:0000256" key="1">
    <source>
        <dbReference type="SAM" id="MobiDB-lite"/>
    </source>
</evidence>
<feature type="region of interest" description="Disordered" evidence="1">
    <location>
        <begin position="353"/>
        <end position="378"/>
    </location>
</feature>
<dbReference type="Gene3D" id="1.10.260.40">
    <property type="entry name" value="lambda repressor-like DNA-binding domains"/>
    <property type="match status" value="1"/>
</dbReference>
<gene>
    <name evidence="2" type="ORF">FK530_06995</name>
</gene>
<comment type="caution">
    <text evidence="2">The sequence shown here is derived from an EMBL/GenBank/DDBJ whole genome shotgun (WGS) entry which is preliminary data.</text>
</comment>
<accession>A0A5C5S497</accession>
<dbReference type="Proteomes" id="UP000319375">
    <property type="component" value="Unassembled WGS sequence"/>
</dbReference>
<feature type="region of interest" description="Disordered" evidence="1">
    <location>
        <begin position="270"/>
        <end position="309"/>
    </location>
</feature>